<name>A0ABT4DGS9_9CLOT</name>
<dbReference type="PRINTS" id="PR01780">
    <property type="entry name" value="LANTIREGPROT"/>
</dbReference>
<evidence type="ECO:0000256" key="1">
    <source>
        <dbReference type="ARBA" id="ARBA00000085"/>
    </source>
</evidence>
<gene>
    <name evidence="8" type="ORF">OW729_17530</name>
</gene>
<dbReference type="InterPro" id="IPR003594">
    <property type="entry name" value="HATPase_dom"/>
</dbReference>
<dbReference type="PANTHER" id="PTHR43711">
    <property type="entry name" value="TWO-COMPONENT HISTIDINE KINASE"/>
    <property type="match status" value="1"/>
</dbReference>
<dbReference type="Gene3D" id="3.30.565.10">
    <property type="entry name" value="Histidine kinase-like ATPase, C-terminal domain"/>
    <property type="match status" value="1"/>
</dbReference>
<dbReference type="Proteomes" id="UP001144612">
    <property type="component" value="Unassembled WGS sequence"/>
</dbReference>
<proteinExistence type="predicted"/>
<dbReference type="EC" id="2.7.13.3" evidence="2"/>
<dbReference type="InterPro" id="IPR005467">
    <property type="entry name" value="His_kinase_dom"/>
</dbReference>
<reference evidence="8" key="1">
    <citation type="submission" date="2022-12" db="EMBL/GenBank/DDBJ databases">
        <title>Clostridium sp. nov., isolated from industrial wastewater.</title>
        <authorList>
            <person name="Jiayan W."/>
        </authorList>
    </citation>
    <scope>NUCLEOTIDE SEQUENCE</scope>
    <source>
        <strain evidence="8">ZC22-4</strain>
    </source>
</reference>
<dbReference type="InterPro" id="IPR036097">
    <property type="entry name" value="HisK_dim/P_sf"/>
</dbReference>
<keyword evidence="4 8" id="KW-0418">Kinase</keyword>
<keyword evidence="6" id="KW-0812">Transmembrane</keyword>
<accession>A0ABT4DGS9</accession>
<evidence type="ECO:0000256" key="5">
    <source>
        <dbReference type="ARBA" id="ARBA00023012"/>
    </source>
</evidence>
<evidence type="ECO:0000313" key="9">
    <source>
        <dbReference type="Proteomes" id="UP001144612"/>
    </source>
</evidence>
<evidence type="ECO:0000259" key="7">
    <source>
        <dbReference type="PROSITE" id="PS50109"/>
    </source>
</evidence>
<protein>
    <recommendedName>
        <fullName evidence="2">histidine kinase</fullName>
        <ecNumber evidence="2">2.7.13.3</ecNumber>
    </recommendedName>
</protein>
<dbReference type="PANTHER" id="PTHR43711:SF1">
    <property type="entry name" value="HISTIDINE KINASE 1"/>
    <property type="match status" value="1"/>
</dbReference>
<dbReference type="InterPro" id="IPR036890">
    <property type="entry name" value="HATPase_C_sf"/>
</dbReference>
<dbReference type="Gene3D" id="1.10.287.130">
    <property type="match status" value="1"/>
</dbReference>
<dbReference type="CDD" id="cd00075">
    <property type="entry name" value="HATPase"/>
    <property type="match status" value="1"/>
</dbReference>
<dbReference type="SUPFAM" id="SSF47384">
    <property type="entry name" value="Homodimeric domain of signal transducing histidine kinase"/>
    <property type="match status" value="1"/>
</dbReference>
<dbReference type="InterPro" id="IPR008358">
    <property type="entry name" value="Sig_transdc_His_kin/Pase_MprB"/>
</dbReference>
<evidence type="ECO:0000313" key="8">
    <source>
        <dbReference type="EMBL" id="MCY6960411.1"/>
    </source>
</evidence>
<evidence type="ECO:0000256" key="2">
    <source>
        <dbReference type="ARBA" id="ARBA00012438"/>
    </source>
</evidence>
<comment type="catalytic activity">
    <reaction evidence="1">
        <text>ATP + protein L-histidine = ADP + protein N-phospho-L-histidine.</text>
        <dbReference type="EC" id="2.7.13.3"/>
    </reaction>
</comment>
<evidence type="ECO:0000256" key="4">
    <source>
        <dbReference type="ARBA" id="ARBA00022777"/>
    </source>
</evidence>
<organism evidence="8 9">
    <name type="scientific">Clostridium brassicae</name>
    <dbReference type="NCBI Taxonomy" id="2999072"/>
    <lineage>
        <taxon>Bacteria</taxon>
        <taxon>Bacillati</taxon>
        <taxon>Bacillota</taxon>
        <taxon>Clostridia</taxon>
        <taxon>Eubacteriales</taxon>
        <taxon>Clostridiaceae</taxon>
        <taxon>Clostridium</taxon>
    </lineage>
</organism>
<dbReference type="PROSITE" id="PS50109">
    <property type="entry name" value="HIS_KIN"/>
    <property type="match status" value="1"/>
</dbReference>
<dbReference type="InterPro" id="IPR003661">
    <property type="entry name" value="HisK_dim/P_dom"/>
</dbReference>
<dbReference type="CDD" id="cd00082">
    <property type="entry name" value="HisKA"/>
    <property type="match status" value="1"/>
</dbReference>
<sequence length="304" mass="35156">MQHLIIIFLLIMLGIFITLYFLLKSEIKNITSQLNEINNNKTNSKILLGSNKRQLGKLALQINKILEKKQKNEAEHKRMDLELRQAIANISHDLRTPLTSIMGYMQLMEDDNLSQEEKKQYVDIVKNRTKALKVLITSFYDLSRLEANEYKFELRPLNLYNVMSETMVSFYNDFLNRGIEPNIDIDEKVPLVIVDENAVRRIISNLIQNMLKYGEGFVAISLKQKKEGLITTFTNDAPNLSDEDAKHLFERFFTADRARSGKNTGLGLAITKELVEQMGHTISVELSQGKLSIIIKWKVYKWLE</sequence>
<keyword evidence="5" id="KW-0902">Two-component regulatory system</keyword>
<dbReference type="SMART" id="SM00387">
    <property type="entry name" value="HATPase_c"/>
    <property type="match status" value="1"/>
</dbReference>
<dbReference type="GO" id="GO:0016301">
    <property type="term" value="F:kinase activity"/>
    <property type="evidence" value="ECO:0007669"/>
    <property type="project" value="UniProtKB-KW"/>
</dbReference>
<feature type="transmembrane region" description="Helical" evidence="6">
    <location>
        <begin position="6"/>
        <end position="23"/>
    </location>
</feature>
<dbReference type="SMART" id="SM00388">
    <property type="entry name" value="HisKA"/>
    <property type="match status" value="1"/>
</dbReference>
<dbReference type="InterPro" id="IPR050736">
    <property type="entry name" value="Sensor_HK_Regulatory"/>
</dbReference>
<dbReference type="SUPFAM" id="SSF55874">
    <property type="entry name" value="ATPase domain of HSP90 chaperone/DNA topoisomerase II/histidine kinase"/>
    <property type="match status" value="1"/>
</dbReference>
<dbReference type="Pfam" id="PF00512">
    <property type="entry name" value="HisKA"/>
    <property type="match status" value="1"/>
</dbReference>
<dbReference type="Pfam" id="PF02518">
    <property type="entry name" value="HATPase_c"/>
    <property type="match status" value="1"/>
</dbReference>
<feature type="domain" description="Histidine kinase" evidence="7">
    <location>
        <begin position="89"/>
        <end position="301"/>
    </location>
</feature>
<evidence type="ECO:0000256" key="6">
    <source>
        <dbReference type="SAM" id="Phobius"/>
    </source>
</evidence>
<keyword evidence="9" id="KW-1185">Reference proteome</keyword>
<keyword evidence="3" id="KW-0808">Transferase</keyword>
<keyword evidence="6" id="KW-0472">Membrane</keyword>
<evidence type="ECO:0000256" key="3">
    <source>
        <dbReference type="ARBA" id="ARBA00022679"/>
    </source>
</evidence>
<dbReference type="EMBL" id="JAPQFJ010000027">
    <property type="protein sequence ID" value="MCY6960411.1"/>
    <property type="molecule type" value="Genomic_DNA"/>
</dbReference>
<keyword evidence="6" id="KW-1133">Transmembrane helix</keyword>
<comment type="caution">
    <text evidence="8">The sequence shown here is derived from an EMBL/GenBank/DDBJ whole genome shotgun (WGS) entry which is preliminary data.</text>
</comment>
<dbReference type="RefSeq" id="WP_268062848.1">
    <property type="nucleotide sequence ID" value="NZ_JAPQFJ010000027.1"/>
</dbReference>